<evidence type="ECO:0000313" key="2">
    <source>
        <dbReference type="EMBL" id="EEY65505.1"/>
    </source>
</evidence>
<name>D0MZ42_PHYIT</name>
<dbReference type="eggNOG" id="ENOG502RAGE">
    <property type="taxonomic scope" value="Eukaryota"/>
</dbReference>
<dbReference type="InParanoid" id="D0MZ42"/>
<sequence>MEQQADSSARWRHMHDDVSRALSAAPRKRQHEPASYTSGELHAANTLVQTETGDLGGNNTEGVAKKLRSLNAEYHASNMRHGDALNMRQTDVFDRRSAGYKEYWGTLRDVYTSSEADSTTPDDSGSSEDAFKPAVIVHDASLINAIERLTNITSNHLATGQCLRTYDRAPGETS</sequence>
<dbReference type="Proteomes" id="UP000006643">
    <property type="component" value="Unassembled WGS sequence"/>
</dbReference>
<dbReference type="KEGG" id="pif:PITG_02995"/>
<dbReference type="STRING" id="403677.D0MZ42"/>
<keyword evidence="3" id="KW-1185">Reference proteome</keyword>
<evidence type="ECO:0000256" key="1">
    <source>
        <dbReference type="SAM" id="MobiDB-lite"/>
    </source>
</evidence>
<gene>
    <name evidence="2" type="ORF">PITG_02995</name>
</gene>
<organism evidence="2 3">
    <name type="scientific">Phytophthora infestans (strain T30-4)</name>
    <name type="common">Potato late blight agent</name>
    <dbReference type="NCBI Taxonomy" id="403677"/>
    <lineage>
        <taxon>Eukaryota</taxon>
        <taxon>Sar</taxon>
        <taxon>Stramenopiles</taxon>
        <taxon>Oomycota</taxon>
        <taxon>Peronosporomycetes</taxon>
        <taxon>Peronosporales</taxon>
        <taxon>Peronosporaceae</taxon>
        <taxon>Phytophthora</taxon>
    </lineage>
</organism>
<dbReference type="EMBL" id="DS028121">
    <property type="protein sequence ID" value="EEY65505.1"/>
    <property type="molecule type" value="Genomic_DNA"/>
</dbReference>
<dbReference type="OrthoDB" id="59728at2759"/>
<feature type="region of interest" description="Disordered" evidence="1">
    <location>
        <begin position="1"/>
        <end position="43"/>
    </location>
</feature>
<reference evidence="3" key="1">
    <citation type="journal article" date="2009" name="Nature">
        <title>Genome sequence and analysis of the Irish potato famine pathogen Phytophthora infestans.</title>
        <authorList>
            <consortium name="The Broad Institute Genome Sequencing Platform"/>
            <person name="Haas B.J."/>
            <person name="Kamoun S."/>
            <person name="Zody M.C."/>
            <person name="Jiang R.H."/>
            <person name="Handsaker R.E."/>
            <person name="Cano L.M."/>
            <person name="Grabherr M."/>
            <person name="Kodira C.D."/>
            <person name="Raffaele S."/>
            <person name="Torto-Alalibo T."/>
            <person name="Bozkurt T.O."/>
            <person name="Ah-Fong A.M."/>
            <person name="Alvarado L."/>
            <person name="Anderson V.L."/>
            <person name="Armstrong M.R."/>
            <person name="Avrova A."/>
            <person name="Baxter L."/>
            <person name="Beynon J."/>
            <person name="Boevink P.C."/>
            <person name="Bollmann S.R."/>
            <person name="Bos J.I."/>
            <person name="Bulone V."/>
            <person name="Cai G."/>
            <person name="Cakir C."/>
            <person name="Carrington J.C."/>
            <person name="Chawner M."/>
            <person name="Conti L."/>
            <person name="Costanzo S."/>
            <person name="Ewan R."/>
            <person name="Fahlgren N."/>
            <person name="Fischbach M.A."/>
            <person name="Fugelstad J."/>
            <person name="Gilroy E.M."/>
            <person name="Gnerre S."/>
            <person name="Green P.J."/>
            <person name="Grenville-Briggs L.J."/>
            <person name="Griffith J."/>
            <person name="Grunwald N.J."/>
            <person name="Horn K."/>
            <person name="Horner N.R."/>
            <person name="Hu C.H."/>
            <person name="Huitema E."/>
            <person name="Jeong D.H."/>
            <person name="Jones A.M."/>
            <person name="Jones J.D."/>
            <person name="Jones R.W."/>
            <person name="Karlsson E.K."/>
            <person name="Kunjeti S.G."/>
            <person name="Lamour K."/>
            <person name="Liu Z."/>
            <person name="Ma L."/>
            <person name="Maclean D."/>
            <person name="Chibucos M.C."/>
            <person name="McDonald H."/>
            <person name="McWalters J."/>
            <person name="Meijer H.J."/>
            <person name="Morgan W."/>
            <person name="Morris P.F."/>
            <person name="Munro C.A."/>
            <person name="O'Neill K."/>
            <person name="Ospina-Giraldo M."/>
            <person name="Pinzon A."/>
            <person name="Pritchard L."/>
            <person name="Ramsahoye B."/>
            <person name="Ren Q."/>
            <person name="Restrepo S."/>
            <person name="Roy S."/>
            <person name="Sadanandom A."/>
            <person name="Savidor A."/>
            <person name="Schornack S."/>
            <person name="Schwartz D.C."/>
            <person name="Schumann U.D."/>
            <person name="Schwessinger B."/>
            <person name="Seyer L."/>
            <person name="Sharpe T."/>
            <person name="Silvar C."/>
            <person name="Song J."/>
            <person name="Studholme D.J."/>
            <person name="Sykes S."/>
            <person name="Thines M."/>
            <person name="van de Vondervoort P.J."/>
            <person name="Phuntumart V."/>
            <person name="Wawra S."/>
            <person name="Weide R."/>
            <person name="Win J."/>
            <person name="Young C."/>
            <person name="Zhou S."/>
            <person name="Fry W."/>
            <person name="Meyers B.C."/>
            <person name="van West P."/>
            <person name="Ristaino J."/>
            <person name="Govers F."/>
            <person name="Birch P.R."/>
            <person name="Whisson S.C."/>
            <person name="Judelson H.S."/>
            <person name="Nusbaum C."/>
        </authorList>
    </citation>
    <scope>NUCLEOTIDE SEQUENCE [LARGE SCALE GENOMIC DNA]</scope>
    <source>
        <strain evidence="3">T30-4</strain>
    </source>
</reference>
<evidence type="ECO:0000313" key="3">
    <source>
        <dbReference type="Proteomes" id="UP000006643"/>
    </source>
</evidence>
<dbReference type="VEuPathDB" id="FungiDB:PITG_02995"/>
<dbReference type="AlphaFoldDB" id="D0MZ42"/>
<dbReference type="RefSeq" id="XP_002906104.1">
    <property type="nucleotide sequence ID" value="XM_002906058.1"/>
</dbReference>
<accession>D0MZ42</accession>
<proteinExistence type="predicted"/>
<dbReference type="HOGENOM" id="CLU_1543047_0_0_1"/>
<protein>
    <submittedName>
        <fullName evidence="2">Uncharacterized protein</fullName>
    </submittedName>
</protein>
<dbReference type="GeneID" id="9464358"/>